<feature type="domain" description="LD-carboxypeptidase C-terminal" evidence="7">
    <location>
        <begin position="178"/>
        <end position="298"/>
    </location>
</feature>
<dbReference type="PANTHER" id="PTHR30237:SF2">
    <property type="entry name" value="MUREIN TETRAPEPTIDE CARBOXYPEPTIDASE"/>
    <property type="match status" value="1"/>
</dbReference>
<name>A0A0X3AN05_9FLAO</name>
<dbReference type="Pfam" id="PF02016">
    <property type="entry name" value="Peptidase_S66"/>
    <property type="match status" value="1"/>
</dbReference>
<dbReference type="InterPro" id="IPR027461">
    <property type="entry name" value="Carboxypeptidase_A_C_sf"/>
</dbReference>
<evidence type="ECO:0000256" key="4">
    <source>
        <dbReference type="ARBA" id="ARBA00022801"/>
    </source>
</evidence>
<dbReference type="Proteomes" id="UP000182761">
    <property type="component" value="Unassembled WGS sequence"/>
</dbReference>
<dbReference type="RefSeq" id="WP_055424850.1">
    <property type="nucleotide sequence ID" value="NZ_FCOR01000002.1"/>
</dbReference>
<keyword evidence="5" id="KW-0720">Serine protease</keyword>
<dbReference type="InterPro" id="IPR029062">
    <property type="entry name" value="Class_I_gatase-like"/>
</dbReference>
<dbReference type="SUPFAM" id="SSF141986">
    <property type="entry name" value="LD-carboxypeptidase A C-terminal domain-like"/>
    <property type="match status" value="1"/>
</dbReference>
<dbReference type="Gene3D" id="3.40.50.10740">
    <property type="entry name" value="Class I glutamine amidotransferase-like"/>
    <property type="match status" value="1"/>
</dbReference>
<evidence type="ECO:0000313" key="9">
    <source>
        <dbReference type="Proteomes" id="UP000182761"/>
    </source>
</evidence>
<sequence>MSLYRNFIKPIKKGDTFLIIAPAGAVQKEDIQPAIDIITKQGWNFEIGKNTFKHYYFGYNYSGTVKERLEDLQWALDHPQAKAIWFARGGYGGVQIVDFLKLNNFKKNPKWLIGYSDNTVFHQHFNRRGIPTLHATVCKSLPQGQSEETYTTLINALENKKLHYEINSTTYNKTGKVEGILTGGNLSVLYSLLGSRSLDHFEDKILFIEDWYENYYHIDRMLIGMKRAGVLNKIKGLVVGAFTKMDSKEENKFYHDPFDQEAYKIISLRFQKYNIPMAFSFPSGHIFDTRALMMGGKVILDIQNNKVKLSNEILFK</sequence>
<dbReference type="GO" id="GO:0008236">
    <property type="term" value="F:serine-type peptidase activity"/>
    <property type="evidence" value="ECO:0007669"/>
    <property type="project" value="UniProtKB-KW"/>
</dbReference>
<protein>
    <submittedName>
        <fullName evidence="8">Muramoyltetrapeptide carboxypeptidase</fullName>
    </submittedName>
</protein>
<dbReference type="SUPFAM" id="SSF52317">
    <property type="entry name" value="Class I glutamine amidotransferase-like"/>
    <property type="match status" value="1"/>
</dbReference>
<dbReference type="CDD" id="cd07025">
    <property type="entry name" value="Peptidase_S66"/>
    <property type="match status" value="1"/>
</dbReference>
<organism evidence="8 9">
    <name type="scientific">Apibacter mensalis</name>
    <dbReference type="NCBI Taxonomy" id="1586267"/>
    <lineage>
        <taxon>Bacteria</taxon>
        <taxon>Pseudomonadati</taxon>
        <taxon>Bacteroidota</taxon>
        <taxon>Flavobacteriia</taxon>
        <taxon>Flavobacteriales</taxon>
        <taxon>Weeksellaceae</taxon>
        <taxon>Apibacter</taxon>
    </lineage>
</organism>
<accession>A0A0X3AN05</accession>
<dbReference type="InterPro" id="IPR040921">
    <property type="entry name" value="Peptidase_S66C"/>
</dbReference>
<dbReference type="STRING" id="1586267.GCA_001418685_00453"/>
<evidence type="ECO:0000256" key="3">
    <source>
        <dbReference type="ARBA" id="ARBA00022670"/>
    </source>
</evidence>
<evidence type="ECO:0000256" key="2">
    <source>
        <dbReference type="ARBA" id="ARBA00022645"/>
    </source>
</evidence>
<gene>
    <name evidence="8" type="ORF">Ga0061079_102174</name>
</gene>
<keyword evidence="3" id="KW-0645">Protease</keyword>
<evidence type="ECO:0000259" key="7">
    <source>
        <dbReference type="Pfam" id="PF17676"/>
    </source>
</evidence>
<dbReference type="GO" id="GO:0006508">
    <property type="term" value="P:proteolysis"/>
    <property type="evidence" value="ECO:0007669"/>
    <property type="project" value="UniProtKB-KW"/>
</dbReference>
<dbReference type="PANTHER" id="PTHR30237">
    <property type="entry name" value="MURAMOYLTETRAPEPTIDE CARBOXYPEPTIDASE"/>
    <property type="match status" value="1"/>
</dbReference>
<reference evidence="8 9" key="1">
    <citation type="submission" date="2016-01" db="EMBL/GenBank/DDBJ databases">
        <authorList>
            <person name="McClelland M."/>
            <person name="Jain A."/>
            <person name="Saraogi P."/>
            <person name="Mendelson R."/>
            <person name="Westerman R."/>
            <person name="SanMiguel P."/>
            <person name="Csonka L."/>
        </authorList>
    </citation>
    <scope>NUCLEOTIDE SEQUENCE [LARGE SCALE GENOMIC DNA]</scope>
    <source>
        <strain evidence="8 9">R-53146</strain>
    </source>
</reference>
<evidence type="ECO:0000256" key="1">
    <source>
        <dbReference type="ARBA" id="ARBA00010233"/>
    </source>
</evidence>
<proteinExistence type="inferred from homology"/>
<dbReference type="EMBL" id="FCOR01000002">
    <property type="protein sequence ID" value="CVK15623.1"/>
    <property type="molecule type" value="Genomic_DNA"/>
</dbReference>
<dbReference type="InterPro" id="IPR040449">
    <property type="entry name" value="Peptidase_S66_N"/>
</dbReference>
<dbReference type="GO" id="GO:0004180">
    <property type="term" value="F:carboxypeptidase activity"/>
    <property type="evidence" value="ECO:0007669"/>
    <property type="project" value="UniProtKB-KW"/>
</dbReference>
<dbReference type="AlphaFoldDB" id="A0A0X3AN05"/>
<comment type="similarity">
    <text evidence="1">Belongs to the peptidase S66 family.</text>
</comment>
<feature type="domain" description="LD-carboxypeptidase N-terminal" evidence="6">
    <location>
        <begin position="19"/>
        <end position="135"/>
    </location>
</feature>
<keyword evidence="4" id="KW-0378">Hydrolase</keyword>
<dbReference type="InterPro" id="IPR003507">
    <property type="entry name" value="S66_fam"/>
</dbReference>
<dbReference type="OrthoDB" id="9807329at2"/>
<keyword evidence="2 8" id="KW-0121">Carboxypeptidase</keyword>
<evidence type="ECO:0000256" key="5">
    <source>
        <dbReference type="ARBA" id="ARBA00022825"/>
    </source>
</evidence>
<evidence type="ECO:0000313" key="8">
    <source>
        <dbReference type="EMBL" id="CVK15623.1"/>
    </source>
</evidence>
<dbReference type="InterPro" id="IPR027478">
    <property type="entry name" value="LdcA_N"/>
</dbReference>
<dbReference type="PIRSF" id="PIRSF028757">
    <property type="entry name" value="LD-carboxypeptidase"/>
    <property type="match status" value="1"/>
</dbReference>
<evidence type="ECO:0000259" key="6">
    <source>
        <dbReference type="Pfam" id="PF02016"/>
    </source>
</evidence>
<keyword evidence="9" id="KW-1185">Reference proteome</keyword>
<dbReference type="Pfam" id="PF17676">
    <property type="entry name" value="Peptidase_S66C"/>
    <property type="match status" value="1"/>
</dbReference>
<dbReference type="Gene3D" id="3.50.30.60">
    <property type="entry name" value="LD-carboxypeptidase A C-terminal domain-like"/>
    <property type="match status" value="1"/>
</dbReference>